<gene>
    <name evidence="8" type="ORF">BST20_24390</name>
    <name evidence="7" type="ORF">MBRA_54520</name>
</gene>
<proteinExistence type="inferred from homology"/>
<dbReference type="GO" id="GO:0005886">
    <property type="term" value="C:plasma membrane"/>
    <property type="evidence" value="ECO:0007669"/>
    <property type="project" value="UniProtKB-SubCell"/>
</dbReference>
<dbReference type="InterPro" id="IPR038468">
    <property type="entry name" value="MmpS_C"/>
</dbReference>
<evidence type="ECO:0000256" key="5">
    <source>
        <dbReference type="ARBA" id="ARBA00022989"/>
    </source>
</evidence>
<protein>
    <submittedName>
        <fullName evidence="7">Membrane protein, MmpS family</fullName>
    </submittedName>
</protein>
<dbReference type="RefSeq" id="WP_083133996.1">
    <property type="nucleotide sequence ID" value="NZ_AP022607.1"/>
</dbReference>
<evidence type="ECO:0000313" key="8">
    <source>
        <dbReference type="EMBL" id="ORA32549.1"/>
    </source>
</evidence>
<dbReference type="AlphaFoldDB" id="A0A7I7WED5"/>
<sequence>MFSILKRVWVPLVVIAAITGGGLAVDRLRGVFGSDEIFSTSPSAQTLVSLHEKRVTYQVFGPRDTAGRVSYLNEDAQPEKADFTSLPWTFTVTTTTPAVIADVVAQGDSDTIGCRIMVNGELKDEQTSTGHHAQTFCLVKAA</sequence>
<name>A0A7I7WED5_9MYCO</name>
<comment type="subcellular location">
    <subcellularLocation>
        <location evidence="1">Cell membrane</location>
    </subcellularLocation>
</comment>
<dbReference type="InterPro" id="IPR008693">
    <property type="entry name" value="MmpS"/>
</dbReference>
<evidence type="ECO:0000256" key="6">
    <source>
        <dbReference type="ARBA" id="ARBA00023136"/>
    </source>
</evidence>
<dbReference type="OrthoDB" id="3398257at2"/>
<evidence type="ECO:0000313" key="7">
    <source>
        <dbReference type="EMBL" id="BBZ15257.1"/>
    </source>
</evidence>
<dbReference type="Proteomes" id="UP000467379">
    <property type="component" value="Plasmid pJCM12687"/>
</dbReference>
<evidence type="ECO:0000256" key="3">
    <source>
        <dbReference type="ARBA" id="ARBA00022475"/>
    </source>
</evidence>
<evidence type="ECO:0000313" key="10">
    <source>
        <dbReference type="Proteomes" id="UP000467379"/>
    </source>
</evidence>
<evidence type="ECO:0000256" key="1">
    <source>
        <dbReference type="ARBA" id="ARBA00004236"/>
    </source>
</evidence>
<dbReference type="EMBL" id="MVHM01000023">
    <property type="protein sequence ID" value="ORA32549.1"/>
    <property type="molecule type" value="Genomic_DNA"/>
</dbReference>
<dbReference type="EMBL" id="AP022607">
    <property type="protein sequence ID" value="BBZ15257.1"/>
    <property type="molecule type" value="Genomic_DNA"/>
</dbReference>
<reference evidence="8 9" key="1">
    <citation type="submission" date="2016-12" db="EMBL/GenBank/DDBJ databases">
        <title>The new phylogeny of genus Mycobacterium.</title>
        <authorList>
            <person name="Tortoli E."/>
            <person name="Trovato A."/>
            <person name="Cirillo D.M."/>
        </authorList>
    </citation>
    <scope>NUCLEOTIDE SEQUENCE [LARGE SCALE GENOMIC DNA]</scope>
    <source>
        <strain evidence="8 9">DSM 44624</strain>
    </source>
</reference>
<evidence type="ECO:0000313" key="9">
    <source>
        <dbReference type="Proteomes" id="UP000192441"/>
    </source>
</evidence>
<evidence type="ECO:0000256" key="4">
    <source>
        <dbReference type="ARBA" id="ARBA00022692"/>
    </source>
</evidence>
<evidence type="ECO:0000256" key="2">
    <source>
        <dbReference type="ARBA" id="ARBA00007531"/>
    </source>
</evidence>
<accession>A0A7I7WED5</accession>
<keyword evidence="5" id="KW-1133">Transmembrane helix</keyword>
<dbReference type="Pfam" id="PF05423">
    <property type="entry name" value="Mycobact_memb"/>
    <property type="match status" value="1"/>
</dbReference>
<keyword evidence="10" id="KW-1185">Reference proteome</keyword>
<reference evidence="7 10" key="2">
    <citation type="journal article" date="2019" name="Emerg. Microbes Infect.">
        <title>Comprehensive subspecies identification of 175 nontuberculous mycobacteria species based on 7547 genomic profiles.</title>
        <authorList>
            <person name="Matsumoto Y."/>
            <person name="Kinjo T."/>
            <person name="Motooka D."/>
            <person name="Nabeya D."/>
            <person name="Jung N."/>
            <person name="Uechi K."/>
            <person name="Horii T."/>
            <person name="Iida T."/>
            <person name="Fujita J."/>
            <person name="Nakamura S."/>
        </authorList>
    </citation>
    <scope>NUCLEOTIDE SEQUENCE [LARGE SCALE GENOMIC DNA]</scope>
    <source>
        <strain evidence="7 10">JCM 12687</strain>
        <plasmid evidence="7">pJCM12687</plasmid>
    </source>
</reference>
<organism evidence="8 9">
    <name type="scientific">Mycobacterium branderi</name>
    <dbReference type="NCBI Taxonomy" id="43348"/>
    <lineage>
        <taxon>Bacteria</taxon>
        <taxon>Bacillati</taxon>
        <taxon>Actinomycetota</taxon>
        <taxon>Actinomycetes</taxon>
        <taxon>Mycobacteriales</taxon>
        <taxon>Mycobacteriaceae</taxon>
        <taxon>Mycobacterium</taxon>
    </lineage>
</organism>
<keyword evidence="4" id="KW-0812">Transmembrane</keyword>
<dbReference type="Proteomes" id="UP000192441">
    <property type="component" value="Unassembled WGS sequence"/>
</dbReference>
<keyword evidence="6" id="KW-0472">Membrane</keyword>
<comment type="similarity">
    <text evidence="2">Belongs to the MmpS family.</text>
</comment>
<geneLocation type="plasmid" evidence="7 10">
    <name>pJCM12687</name>
</geneLocation>
<dbReference type="Gene3D" id="2.60.40.2880">
    <property type="entry name" value="MmpS1-5, C-terminal soluble domain"/>
    <property type="match status" value="1"/>
</dbReference>
<keyword evidence="3" id="KW-1003">Cell membrane</keyword>
<reference evidence="7" key="3">
    <citation type="submission" date="2020-02" db="EMBL/GenBank/DDBJ databases">
        <authorList>
            <person name="Matsumoto Y."/>
            <person name="Motooka D."/>
            <person name="Nakamura S."/>
        </authorList>
    </citation>
    <scope>NUCLEOTIDE SEQUENCE</scope>
    <source>
        <strain evidence="7">JCM 12687</strain>
        <plasmid evidence="7">pJCM12687</plasmid>
    </source>
</reference>
<keyword evidence="7" id="KW-0614">Plasmid</keyword>